<reference evidence="2 3" key="1">
    <citation type="journal article" date="2016" name="Nat. Commun.">
        <title>Thousands of microbial genomes shed light on interconnected biogeochemical processes in an aquifer system.</title>
        <authorList>
            <person name="Anantharaman K."/>
            <person name="Brown C.T."/>
            <person name="Hug L.A."/>
            <person name="Sharon I."/>
            <person name="Castelle C.J."/>
            <person name="Probst A.J."/>
            <person name="Thomas B.C."/>
            <person name="Singh A."/>
            <person name="Wilkins M.J."/>
            <person name="Karaoz U."/>
            <person name="Brodie E.L."/>
            <person name="Williams K.H."/>
            <person name="Hubbard S.S."/>
            <person name="Banfield J.F."/>
        </authorList>
    </citation>
    <scope>NUCLEOTIDE SEQUENCE [LARGE SCALE GENOMIC DNA]</scope>
</reference>
<name>A0A1F6E7T8_9BACT</name>
<feature type="compositionally biased region" description="Pro residues" evidence="1">
    <location>
        <begin position="146"/>
        <end position="162"/>
    </location>
</feature>
<feature type="compositionally biased region" description="Basic and acidic residues" evidence="1">
    <location>
        <begin position="182"/>
        <end position="198"/>
    </location>
</feature>
<sequence>MSDDKEFDDLIKERFKELPRVVQEAIVSADVEKHLRELAETNKLHLDQWTSLEDVVQMTLLGLEDSGELMQNIRDRVHVPEETAQTLAKSVSEIVFEPIRQELERQLEHPDAVAKATSGVEDMRASILADASEHSAPAPAAVATPAIPPTPAIAPATPPAPAPTVKVERASSAPPSYVSGPSHERKAIEGDPYREQLD</sequence>
<protein>
    <submittedName>
        <fullName evidence="2">Uncharacterized protein</fullName>
    </submittedName>
</protein>
<feature type="region of interest" description="Disordered" evidence="1">
    <location>
        <begin position="139"/>
        <end position="198"/>
    </location>
</feature>
<dbReference type="Proteomes" id="UP000176914">
    <property type="component" value="Unassembled WGS sequence"/>
</dbReference>
<evidence type="ECO:0000256" key="1">
    <source>
        <dbReference type="SAM" id="MobiDB-lite"/>
    </source>
</evidence>
<comment type="caution">
    <text evidence="2">The sequence shown here is derived from an EMBL/GenBank/DDBJ whole genome shotgun (WGS) entry which is preliminary data.</text>
</comment>
<proteinExistence type="predicted"/>
<dbReference type="AlphaFoldDB" id="A0A1F6E7T8"/>
<accession>A0A1F6E7T8</accession>
<evidence type="ECO:0000313" key="2">
    <source>
        <dbReference type="EMBL" id="OGG69610.1"/>
    </source>
</evidence>
<dbReference type="EMBL" id="MFLL01000010">
    <property type="protein sequence ID" value="OGG69610.1"/>
    <property type="molecule type" value="Genomic_DNA"/>
</dbReference>
<organism evidence="2 3">
    <name type="scientific">Candidatus Kaiserbacteria bacterium RIFCSPHIGHO2_02_FULL_55_25</name>
    <dbReference type="NCBI Taxonomy" id="1798498"/>
    <lineage>
        <taxon>Bacteria</taxon>
        <taxon>Candidatus Kaiseribacteriota</taxon>
    </lineage>
</organism>
<gene>
    <name evidence="2" type="ORF">A3C20_03760</name>
</gene>
<evidence type="ECO:0000313" key="3">
    <source>
        <dbReference type="Proteomes" id="UP000176914"/>
    </source>
</evidence>